<dbReference type="Pfam" id="PF07733">
    <property type="entry name" value="DNA_pol3_alpha"/>
    <property type="match status" value="1"/>
</dbReference>
<dbReference type="InterPro" id="IPR011708">
    <property type="entry name" value="DNA_pol3_alpha_NTPase_dom"/>
</dbReference>
<keyword evidence="4" id="KW-0239">DNA-directed DNA polymerase</keyword>
<dbReference type="PANTHER" id="PTHR32294">
    <property type="entry name" value="DNA POLYMERASE III SUBUNIT ALPHA"/>
    <property type="match status" value="1"/>
</dbReference>
<dbReference type="InterPro" id="IPR040982">
    <property type="entry name" value="DNA_pol3_finger"/>
</dbReference>
<dbReference type="STRING" id="1121883.SAMN02745226_00898"/>
<evidence type="ECO:0000259" key="5">
    <source>
        <dbReference type="Pfam" id="PF07733"/>
    </source>
</evidence>
<proteinExistence type="predicted"/>
<sequence>MLSDTTLCGVVKFLHGAKKHNLNGIVGLRIGEKTYIAKNTDELYRLFRLYSNGQLGSIGTEFDYIESSPAYFLPGQRDYFLALTDYLGKTPNFVEELKDINYTKLGFVRYELVSNQRLYRSKNDLLLEILAEEKEHPERLKKEIEVIKKFSFENYFHTVKKIVDVASKNDIEIGPGRGSVVGSLLAYRLGITKINPVEFGLLFERFLNEGRRDYPDIDIDVEDQQRGRLLELLRKEFGYVYNISAFSNIPEKHLKEFGKLSQYLSDIPVQRTTHAAGVIISTQEINAPRVPKTNTLEWDMKDLESLGYIKFDILGLKTLSVLKELMKEVFPQYSSNEMYKSVKNLEMTDEGKKVFKYIFTGFSDNVFQLDSYIGKGVLRDIKPSTLNELALTISLNRPGPLKAGIVREIKQMKSKNKSKYDIDILSETFGIPIYQEQVMKIAMDLVGLTSSQADELRKAIAKKDISGIKETYKLLEKRLGEEYGNDGTEIARTILALGEYAFNKSHAVAYAHITFLMAYFKTNFPKLFYDVYLKYDTSVLQTAVYNLQSLGYTVLPPSVPIVPDSKANSEKKENIYTLPLYIVPGISYEKSLQILNYQFKNFEDFVESSGLSLSTIEALLKIGSFDNIFDSRRKAIQKLRTLRDGINPEVKKIGSKLFGKVIPKDETKTEAEWERTQMEYEVIGVSLTPPTTVKNLLAPYSLAYSLDLNFGIHIGVKAGFGTDGKSVFKSNMPDGEYTLIYPYTYEIGKKKVDYILEEEPLKSEVSKSQNKENYERILFSGKSIPNARPIKNYFTTKFREE</sequence>
<name>A0A1M7SI87_FERGO</name>
<dbReference type="PANTHER" id="PTHR32294:SF0">
    <property type="entry name" value="DNA POLYMERASE III SUBUNIT ALPHA"/>
    <property type="match status" value="1"/>
</dbReference>
<keyword evidence="1" id="KW-0808">Transferase</keyword>
<evidence type="ECO:0000313" key="8">
    <source>
        <dbReference type="Proteomes" id="UP000184207"/>
    </source>
</evidence>
<protein>
    <submittedName>
        <fullName evidence="7">DNA polymerase-3 subunit alpha</fullName>
    </submittedName>
</protein>
<evidence type="ECO:0000256" key="3">
    <source>
        <dbReference type="ARBA" id="ARBA00022705"/>
    </source>
</evidence>
<dbReference type="Proteomes" id="UP000184207">
    <property type="component" value="Unassembled WGS sequence"/>
</dbReference>
<organism evidence="7 8">
    <name type="scientific">Fervidobacterium gondwanense DSM 13020</name>
    <dbReference type="NCBI Taxonomy" id="1121883"/>
    <lineage>
        <taxon>Bacteria</taxon>
        <taxon>Thermotogati</taxon>
        <taxon>Thermotogota</taxon>
        <taxon>Thermotogae</taxon>
        <taxon>Thermotogales</taxon>
        <taxon>Fervidobacteriaceae</taxon>
        <taxon>Fervidobacterium</taxon>
    </lineage>
</organism>
<dbReference type="GO" id="GO:0003887">
    <property type="term" value="F:DNA-directed DNA polymerase activity"/>
    <property type="evidence" value="ECO:0007669"/>
    <property type="project" value="UniProtKB-KW"/>
</dbReference>
<feature type="domain" description="DNA polymerase III alpha subunit finger" evidence="6">
    <location>
        <begin position="318"/>
        <end position="476"/>
    </location>
</feature>
<dbReference type="EMBL" id="FRDJ01000004">
    <property type="protein sequence ID" value="SHN58191.1"/>
    <property type="molecule type" value="Genomic_DNA"/>
</dbReference>
<accession>A0A1M7SI87</accession>
<reference evidence="8" key="1">
    <citation type="submission" date="2016-12" db="EMBL/GenBank/DDBJ databases">
        <authorList>
            <person name="Varghese N."/>
            <person name="Submissions S."/>
        </authorList>
    </citation>
    <scope>NUCLEOTIDE SEQUENCE [LARGE SCALE GENOMIC DNA]</scope>
    <source>
        <strain evidence="8">DSM 13020</strain>
    </source>
</reference>
<feature type="domain" description="Bacterial DNA polymerase III alpha subunit NTPase" evidence="5">
    <location>
        <begin position="133"/>
        <end position="259"/>
    </location>
</feature>
<keyword evidence="8" id="KW-1185">Reference proteome</keyword>
<evidence type="ECO:0000313" key="7">
    <source>
        <dbReference type="EMBL" id="SHN58191.1"/>
    </source>
</evidence>
<dbReference type="InterPro" id="IPR004805">
    <property type="entry name" value="DnaE2/DnaE/PolC"/>
</dbReference>
<dbReference type="AlphaFoldDB" id="A0A1M7SI87"/>
<gene>
    <name evidence="7" type="ORF">SAMN02745226_00898</name>
</gene>
<evidence type="ECO:0000259" key="6">
    <source>
        <dbReference type="Pfam" id="PF17657"/>
    </source>
</evidence>
<dbReference type="GO" id="GO:0008408">
    <property type="term" value="F:3'-5' exonuclease activity"/>
    <property type="evidence" value="ECO:0007669"/>
    <property type="project" value="InterPro"/>
</dbReference>
<evidence type="ECO:0000256" key="2">
    <source>
        <dbReference type="ARBA" id="ARBA00022695"/>
    </source>
</evidence>
<dbReference type="Pfam" id="PF17657">
    <property type="entry name" value="DNA_pol3_finger"/>
    <property type="match status" value="1"/>
</dbReference>
<evidence type="ECO:0000256" key="1">
    <source>
        <dbReference type="ARBA" id="ARBA00022679"/>
    </source>
</evidence>
<evidence type="ECO:0000256" key="4">
    <source>
        <dbReference type="ARBA" id="ARBA00022932"/>
    </source>
</evidence>
<keyword evidence="3" id="KW-0235">DNA replication</keyword>
<keyword evidence="2" id="KW-0548">Nucleotidyltransferase</keyword>
<dbReference type="GO" id="GO:0006260">
    <property type="term" value="P:DNA replication"/>
    <property type="evidence" value="ECO:0007669"/>
    <property type="project" value="UniProtKB-KW"/>
</dbReference>